<dbReference type="EMBL" id="JAOQIO010000107">
    <property type="protein sequence ID" value="MCU6796674.1"/>
    <property type="molecule type" value="Genomic_DNA"/>
</dbReference>
<comment type="caution">
    <text evidence="2">The sequence shown here is derived from an EMBL/GenBank/DDBJ whole genome shotgun (WGS) entry which is preliminary data.</text>
</comment>
<name>A0ABT2USM2_9BACL</name>
<reference evidence="2 3" key="1">
    <citation type="submission" date="2022-09" db="EMBL/GenBank/DDBJ databases">
        <authorList>
            <person name="Han X.L."/>
            <person name="Wang Q."/>
            <person name="Lu T."/>
        </authorList>
    </citation>
    <scope>NUCLEOTIDE SEQUENCE [LARGE SCALE GENOMIC DNA]</scope>
    <source>
        <strain evidence="2 3">WQ 127069</strain>
    </source>
</reference>
<evidence type="ECO:0000313" key="3">
    <source>
        <dbReference type="Proteomes" id="UP001652445"/>
    </source>
</evidence>
<dbReference type="RefSeq" id="WP_076232191.1">
    <property type="nucleotide sequence ID" value="NZ_JAOQIO010000107.1"/>
</dbReference>
<organism evidence="2 3">
    <name type="scientific">Paenibacillus baimaensis</name>
    <dbReference type="NCBI Taxonomy" id="2982185"/>
    <lineage>
        <taxon>Bacteria</taxon>
        <taxon>Bacillati</taxon>
        <taxon>Bacillota</taxon>
        <taxon>Bacilli</taxon>
        <taxon>Bacillales</taxon>
        <taxon>Paenibacillaceae</taxon>
        <taxon>Paenibacillus</taxon>
    </lineage>
</organism>
<accession>A0ABT2USM2</accession>
<dbReference type="PANTHER" id="PTHR33169:SF27">
    <property type="entry name" value="TRANSCRIPTIONAL REGULATOR PADR FAMILY PROTEIN"/>
    <property type="match status" value="1"/>
</dbReference>
<dbReference type="Pfam" id="PF03551">
    <property type="entry name" value="PadR"/>
    <property type="match status" value="1"/>
</dbReference>
<dbReference type="InterPro" id="IPR052509">
    <property type="entry name" value="Metal_resp_DNA-bind_regulator"/>
</dbReference>
<gene>
    <name evidence="2" type="ORF">OB236_31565</name>
</gene>
<dbReference type="InterPro" id="IPR036388">
    <property type="entry name" value="WH-like_DNA-bd_sf"/>
</dbReference>
<dbReference type="InterPro" id="IPR005149">
    <property type="entry name" value="Tscrpt_reg_PadR_N"/>
</dbReference>
<dbReference type="Gene3D" id="1.10.10.10">
    <property type="entry name" value="Winged helix-like DNA-binding domain superfamily/Winged helix DNA-binding domain"/>
    <property type="match status" value="1"/>
</dbReference>
<sequence length="188" mass="22327">MSMKLVILGLLMEKESHPYEIKQTMMEREMHHYIKMRDGSLYYAIEQLKKNDYIETVETVKDSSRPDRTIYRISPSGKLLFQELLLQQFQEKSPVYYPMVTALMFSGYGDQGRIYEIIVKKIEEQKLKNRKMKDLYEEHIPIVPRGVLHMMYCSYEHGLTQLRWLERLAKDAKEGRLSEEGLPLDEQA</sequence>
<proteinExistence type="predicted"/>
<dbReference type="PANTHER" id="PTHR33169">
    <property type="entry name" value="PADR-FAMILY TRANSCRIPTIONAL REGULATOR"/>
    <property type="match status" value="1"/>
</dbReference>
<keyword evidence="3" id="KW-1185">Reference proteome</keyword>
<dbReference type="Proteomes" id="UP001652445">
    <property type="component" value="Unassembled WGS sequence"/>
</dbReference>
<feature type="domain" description="Transcription regulator PadR N-terminal" evidence="1">
    <location>
        <begin position="7"/>
        <end position="82"/>
    </location>
</feature>
<evidence type="ECO:0000313" key="2">
    <source>
        <dbReference type="EMBL" id="MCU6796674.1"/>
    </source>
</evidence>
<protein>
    <submittedName>
        <fullName evidence="2">PadR family transcriptional regulator</fullName>
    </submittedName>
</protein>
<evidence type="ECO:0000259" key="1">
    <source>
        <dbReference type="Pfam" id="PF03551"/>
    </source>
</evidence>
<dbReference type="SUPFAM" id="SSF46785">
    <property type="entry name" value="Winged helix' DNA-binding domain"/>
    <property type="match status" value="1"/>
</dbReference>
<dbReference type="InterPro" id="IPR036390">
    <property type="entry name" value="WH_DNA-bd_sf"/>
</dbReference>